<feature type="domain" description="Histidine kinase" evidence="10">
    <location>
        <begin position="181"/>
        <end position="393"/>
    </location>
</feature>
<comment type="catalytic activity">
    <reaction evidence="1">
        <text>ATP + protein L-histidine = ADP + protein N-phospho-L-histidine.</text>
        <dbReference type="EC" id="2.7.13.3"/>
    </reaction>
</comment>
<dbReference type="Gene3D" id="1.10.287.130">
    <property type="match status" value="1"/>
</dbReference>
<dbReference type="Proteomes" id="UP000245845">
    <property type="component" value="Unassembled WGS sequence"/>
</dbReference>
<dbReference type="InterPro" id="IPR036097">
    <property type="entry name" value="HisK_dim/P_sf"/>
</dbReference>
<evidence type="ECO:0000256" key="5">
    <source>
        <dbReference type="ARBA" id="ARBA00022679"/>
    </source>
</evidence>
<evidence type="ECO:0000256" key="7">
    <source>
        <dbReference type="ARBA" id="ARBA00023012"/>
    </source>
</evidence>
<reference evidence="11 12" key="1">
    <citation type="submission" date="2018-05" db="EMBL/GenBank/DDBJ databases">
        <title>The Hungate 1000. A catalogue of reference genomes from the rumen microbiome.</title>
        <authorList>
            <person name="Kelly W."/>
        </authorList>
    </citation>
    <scope>NUCLEOTIDE SEQUENCE [LARGE SCALE GENOMIC DNA]</scope>
    <source>
        <strain evidence="11 12">NLAE-zl-C242</strain>
    </source>
</reference>
<evidence type="ECO:0000256" key="9">
    <source>
        <dbReference type="SAM" id="Phobius"/>
    </source>
</evidence>
<dbReference type="SMART" id="SM00387">
    <property type="entry name" value="HATPase_c"/>
    <property type="match status" value="1"/>
</dbReference>
<dbReference type="RefSeq" id="WP_109731582.1">
    <property type="nucleotide sequence ID" value="NZ_BAAACK010000011.1"/>
</dbReference>
<keyword evidence="6 11" id="KW-0418">Kinase</keyword>
<evidence type="ECO:0000313" key="11">
    <source>
        <dbReference type="EMBL" id="PWJ29049.1"/>
    </source>
</evidence>
<feature type="coiled-coil region" evidence="8">
    <location>
        <begin position="204"/>
        <end position="231"/>
    </location>
</feature>
<dbReference type="GO" id="GO:0005886">
    <property type="term" value="C:plasma membrane"/>
    <property type="evidence" value="ECO:0007669"/>
    <property type="project" value="TreeGrafter"/>
</dbReference>
<evidence type="ECO:0000256" key="4">
    <source>
        <dbReference type="ARBA" id="ARBA00022553"/>
    </source>
</evidence>
<organism evidence="11 12">
    <name type="scientific">Faecalicatena orotica</name>
    <dbReference type="NCBI Taxonomy" id="1544"/>
    <lineage>
        <taxon>Bacteria</taxon>
        <taxon>Bacillati</taxon>
        <taxon>Bacillota</taxon>
        <taxon>Clostridia</taxon>
        <taxon>Lachnospirales</taxon>
        <taxon>Lachnospiraceae</taxon>
        <taxon>Faecalicatena</taxon>
    </lineage>
</organism>
<dbReference type="PROSITE" id="PS50109">
    <property type="entry name" value="HIS_KIN"/>
    <property type="match status" value="1"/>
</dbReference>
<evidence type="ECO:0000256" key="2">
    <source>
        <dbReference type="ARBA" id="ARBA00004370"/>
    </source>
</evidence>
<dbReference type="AlphaFoldDB" id="A0A2Y9BFD6"/>
<dbReference type="SMART" id="SM00388">
    <property type="entry name" value="HisKA"/>
    <property type="match status" value="1"/>
</dbReference>
<dbReference type="SUPFAM" id="SSF47384">
    <property type="entry name" value="Homodimeric domain of signal transducing histidine kinase"/>
    <property type="match status" value="1"/>
</dbReference>
<dbReference type="EMBL" id="QGDL01000007">
    <property type="protein sequence ID" value="PWJ29049.1"/>
    <property type="molecule type" value="Genomic_DNA"/>
</dbReference>
<dbReference type="GO" id="GO:0000155">
    <property type="term" value="F:phosphorelay sensor kinase activity"/>
    <property type="evidence" value="ECO:0007669"/>
    <property type="project" value="InterPro"/>
</dbReference>
<dbReference type="InterPro" id="IPR036890">
    <property type="entry name" value="HATPase_C_sf"/>
</dbReference>
<evidence type="ECO:0000256" key="1">
    <source>
        <dbReference type="ARBA" id="ARBA00000085"/>
    </source>
</evidence>
<dbReference type="GO" id="GO:0016036">
    <property type="term" value="P:cellular response to phosphate starvation"/>
    <property type="evidence" value="ECO:0007669"/>
    <property type="project" value="TreeGrafter"/>
</dbReference>
<keyword evidence="9" id="KW-0472">Membrane</keyword>
<keyword evidence="7" id="KW-0902">Two-component regulatory system</keyword>
<keyword evidence="8" id="KW-0175">Coiled coil</keyword>
<dbReference type="PANTHER" id="PTHR45453:SF1">
    <property type="entry name" value="PHOSPHATE REGULON SENSOR PROTEIN PHOR"/>
    <property type="match status" value="1"/>
</dbReference>
<dbReference type="InterPro" id="IPR003594">
    <property type="entry name" value="HATPase_dom"/>
</dbReference>
<accession>A0A2Y9BFD6</accession>
<keyword evidence="12" id="KW-1185">Reference proteome</keyword>
<dbReference type="InterPro" id="IPR005467">
    <property type="entry name" value="His_kinase_dom"/>
</dbReference>
<sequence>MKQRGMKAFLISFILWLIPVFAGGFVTAAFLSAHEYNMTANLAEAVQREGSLPEALKDAYRKGDEAGSSARAYLKRYGYRRLGRFTDNLPFTLMLNLVLFETAGCIVFFAEGKRKKKQAERITELTNYLKAADQGRAAVLMRKEDAFSHLEDEIYKTVAELYGTKEEAVKDHEILAARIADIAHQLKTPLTSMSLMTELLEPSQKEEQEYLERLKHQVERLKGLVDGLLALAKLDSHTLKLHMEAADMEDLLDAAKEPLQDMLDKRQVKLDVRPPESGQEIWINADMQWTSEAILNVFKNCAEHTPQGGVIRINYEQNPLYTELLIEDGGTGFSKKDMPHLFERFYRGERAGKDSAGIGLALTKLILEEQNGQIRAENSADGHARFCIRFYKK</sequence>
<comment type="subcellular location">
    <subcellularLocation>
        <location evidence="2">Membrane</location>
    </subcellularLocation>
</comment>
<dbReference type="Pfam" id="PF02518">
    <property type="entry name" value="HATPase_c"/>
    <property type="match status" value="1"/>
</dbReference>
<keyword evidence="9" id="KW-1133">Transmembrane helix</keyword>
<evidence type="ECO:0000313" key="12">
    <source>
        <dbReference type="Proteomes" id="UP000245845"/>
    </source>
</evidence>
<keyword evidence="9" id="KW-0812">Transmembrane</keyword>
<comment type="caution">
    <text evidence="11">The sequence shown here is derived from an EMBL/GenBank/DDBJ whole genome shotgun (WGS) entry which is preliminary data.</text>
</comment>
<protein>
    <recommendedName>
        <fullName evidence="3">histidine kinase</fullName>
        <ecNumber evidence="3">2.7.13.3</ecNumber>
    </recommendedName>
</protein>
<dbReference type="InterPro" id="IPR050351">
    <property type="entry name" value="BphY/WalK/GraS-like"/>
</dbReference>
<dbReference type="PRINTS" id="PR00344">
    <property type="entry name" value="BCTRLSENSOR"/>
</dbReference>
<dbReference type="PANTHER" id="PTHR45453">
    <property type="entry name" value="PHOSPHATE REGULON SENSOR PROTEIN PHOR"/>
    <property type="match status" value="1"/>
</dbReference>
<dbReference type="SUPFAM" id="SSF55874">
    <property type="entry name" value="ATPase domain of HSP90 chaperone/DNA topoisomerase II/histidine kinase"/>
    <property type="match status" value="1"/>
</dbReference>
<keyword evidence="5" id="KW-0808">Transferase</keyword>
<dbReference type="Pfam" id="PF00512">
    <property type="entry name" value="HisKA"/>
    <property type="match status" value="1"/>
</dbReference>
<keyword evidence="4" id="KW-0597">Phosphoprotein</keyword>
<dbReference type="Gene3D" id="3.30.565.10">
    <property type="entry name" value="Histidine kinase-like ATPase, C-terminal domain"/>
    <property type="match status" value="1"/>
</dbReference>
<gene>
    <name evidence="11" type="ORF">A8806_107198</name>
</gene>
<dbReference type="EC" id="2.7.13.3" evidence="3"/>
<evidence type="ECO:0000256" key="8">
    <source>
        <dbReference type="SAM" id="Coils"/>
    </source>
</evidence>
<name>A0A2Y9BFD6_9FIRM</name>
<dbReference type="GO" id="GO:0004721">
    <property type="term" value="F:phosphoprotein phosphatase activity"/>
    <property type="evidence" value="ECO:0007669"/>
    <property type="project" value="TreeGrafter"/>
</dbReference>
<dbReference type="CDD" id="cd00082">
    <property type="entry name" value="HisKA"/>
    <property type="match status" value="1"/>
</dbReference>
<dbReference type="InterPro" id="IPR003661">
    <property type="entry name" value="HisK_dim/P_dom"/>
</dbReference>
<evidence type="ECO:0000259" key="10">
    <source>
        <dbReference type="PROSITE" id="PS50109"/>
    </source>
</evidence>
<proteinExistence type="predicted"/>
<dbReference type="CDD" id="cd00075">
    <property type="entry name" value="HATPase"/>
    <property type="match status" value="1"/>
</dbReference>
<dbReference type="InterPro" id="IPR004358">
    <property type="entry name" value="Sig_transdc_His_kin-like_C"/>
</dbReference>
<evidence type="ECO:0000256" key="6">
    <source>
        <dbReference type="ARBA" id="ARBA00022777"/>
    </source>
</evidence>
<evidence type="ECO:0000256" key="3">
    <source>
        <dbReference type="ARBA" id="ARBA00012438"/>
    </source>
</evidence>
<dbReference type="OrthoDB" id="9806130at2"/>
<feature type="transmembrane region" description="Helical" evidence="9">
    <location>
        <begin position="89"/>
        <end position="110"/>
    </location>
</feature>